<dbReference type="SMART" id="SM00220">
    <property type="entry name" value="S_TKc"/>
    <property type="match status" value="1"/>
</dbReference>
<dbReference type="Pfam" id="PF25816">
    <property type="entry name" value="RamC_N"/>
    <property type="match status" value="1"/>
</dbReference>
<reference evidence="2 3" key="1">
    <citation type="submission" date="2017-06" db="EMBL/GenBank/DDBJ databases">
        <authorList>
            <person name="Kim H.J."/>
            <person name="Triplett B.A."/>
        </authorList>
    </citation>
    <scope>NUCLEOTIDE SEQUENCE [LARGE SCALE GENOMIC DNA]</scope>
    <source>
        <strain evidence="2 3">594</strain>
    </source>
</reference>
<feature type="domain" description="Protein kinase" evidence="1">
    <location>
        <begin position="236"/>
        <end position="502"/>
    </location>
</feature>
<dbReference type="Proteomes" id="UP000197090">
    <property type="component" value="Unassembled WGS sequence"/>
</dbReference>
<dbReference type="Gene3D" id="1.10.510.10">
    <property type="entry name" value="Transferase(Phosphotransferase) domain 1"/>
    <property type="match status" value="1"/>
</dbReference>
<dbReference type="EMBL" id="NIVX01000098">
    <property type="protein sequence ID" value="OWQ71462.1"/>
    <property type="molecule type" value="Genomic_DNA"/>
</dbReference>
<name>A0A246I0Z8_STEMA</name>
<dbReference type="CDD" id="cd04791">
    <property type="entry name" value="LanC_SerThrkinase"/>
    <property type="match status" value="1"/>
</dbReference>
<dbReference type="SUPFAM" id="SSF158745">
    <property type="entry name" value="LanC-like"/>
    <property type="match status" value="1"/>
</dbReference>
<evidence type="ECO:0000259" key="1">
    <source>
        <dbReference type="PROSITE" id="PS50011"/>
    </source>
</evidence>
<comment type="caution">
    <text evidence="2">The sequence shown here is derived from an EMBL/GenBank/DDBJ whole genome shotgun (WGS) entry which is preliminary data.</text>
</comment>
<dbReference type="InterPro" id="IPR058053">
    <property type="entry name" value="RamC_C"/>
</dbReference>
<dbReference type="Pfam" id="PF00069">
    <property type="entry name" value="Pkinase"/>
    <property type="match status" value="1"/>
</dbReference>
<organism evidence="2 3">
    <name type="scientific">Stenotrophomonas maltophilia</name>
    <name type="common">Pseudomonas maltophilia</name>
    <name type="synonym">Xanthomonas maltophilia</name>
    <dbReference type="NCBI Taxonomy" id="40324"/>
    <lineage>
        <taxon>Bacteria</taxon>
        <taxon>Pseudomonadati</taxon>
        <taxon>Pseudomonadota</taxon>
        <taxon>Gammaproteobacteria</taxon>
        <taxon>Lysobacterales</taxon>
        <taxon>Lysobacteraceae</taxon>
        <taxon>Stenotrophomonas</taxon>
        <taxon>Stenotrophomonas maltophilia group</taxon>
    </lineage>
</organism>
<dbReference type="GO" id="GO:0031179">
    <property type="term" value="P:peptide modification"/>
    <property type="evidence" value="ECO:0007669"/>
    <property type="project" value="InterPro"/>
</dbReference>
<dbReference type="InterPro" id="IPR000719">
    <property type="entry name" value="Prot_kinase_dom"/>
</dbReference>
<dbReference type="InterPro" id="IPR007822">
    <property type="entry name" value="LANC-like"/>
</dbReference>
<proteinExistence type="predicted"/>
<dbReference type="InterPro" id="IPR012341">
    <property type="entry name" value="6hp_glycosidase-like_sf"/>
</dbReference>
<dbReference type="InterPro" id="IPR011009">
    <property type="entry name" value="Kinase-like_dom_sf"/>
</dbReference>
<gene>
    <name evidence="2" type="ORF">CEE63_16530</name>
</gene>
<dbReference type="AlphaFoldDB" id="A0A246I0Z8"/>
<dbReference type="SUPFAM" id="SSF56112">
    <property type="entry name" value="Protein kinase-like (PK-like)"/>
    <property type="match status" value="1"/>
</dbReference>
<dbReference type="GO" id="GO:0005975">
    <property type="term" value="P:carbohydrate metabolic process"/>
    <property type="evidence" value="ECO:0007669"/>
    <property type="project" value="InterPro"/>
</dbReference>
<dbReference type="PANTHER" id="PTHR44167:SF24">
    <property type="entry name" value="SERINE_THREONINE-PROTEIN KINASE CHK2"/>
    <property type="match status" value="1"/>
</dbReference>
<dbReference type="InterPro" id="IPR057929">
    <property type="entry name" value="RamC_N"/>
</dbReference>
<accession>A0A246I0Z8</accession>
<sequence>MTGRLLVVDTTARMYTLLDDVHFENIERYRPTDEYSSVARNLLPADWQLQPRGFWTHCRPPGWKSRSHGWKIHISSIPENAEETIAVACEEIAAAGAMFKFCSDPRMLAMSLGKGWSRFQLGKFITLYPAGEAQFLSLLERLHVRTQHLGGPHILTDRPYKGSSVVYYRYGAHSEGFRPDIYGNRQQGFRLEDGSWHDDVRGAHFRLPPGCTDPVVPLERPAVDPPPAEILLNQRYRVLGALKFNGTGGVYHGVDMDTGQRIVIREVRGFAGSMQALAPHVLVGGIQREARILQKLSGTGLVPEFVALFKEWNNWFLVEEQLEASTLWDSAMDFYFSEELQTAAHGFRRIREKIVSIAEALSVVHSRGVVLRDLTRSNVMFTAAGKVKFIDLEFAHEIGVDDRWVKGWTPGYASAEQRASRRPTVQEDHYALGVLILDMLTFCASGLDLARGQIVDGKLRQVLADLGLPEALRDIVVGLTDQDAGRRWDIAKTLKALGNIEVPSPRRVMFPSRQELLTAPVPAPSECRALQDILSGLAAYLHSAVDTGRDDRLWPAGPQLFFTNPVSLQFGATGTAWFLLRHEGHLDPAILDWIQDRAVSERCPPGLYSGLAGVSLLLLQAGRREAAMRVRAGVAQSGDALATPSLYFGAAGQGLMDLHFWQATGDGAYLSSAISIGEGLLESSRRSPQGRFWSSQGKVFLGLGDGQSGIALFLSYLGVASGDARFLEAASQALDYDISHGIRVAGRLFWKNLADAPANASNSPHTRFGAAGIGTACLRHFAATGEVRFREIALECAYSVRSRVTNKLWQESGNAGFGEYMLDLACVLGDERYANVAFHHAEAIVQHAVPMPVGVAFAGPAHHRVCNEYSVGGAGIGIFLDRLLKRSPRLLMLDGLLDRRSGAARRLA</sequence>
<dbReference type="GO" id="GO:0005524">
    <property type="term" value="F:ATP binding"/>
    <property type="evidence" value="ECO:0007669"/>
    <property type="project" value="InterPro"/>
</dbReference>
<dbReference type="Pfam" id="PF05147">
    <property type="entry name" value="LANC_like"/>
    <property type="match status" value="1"/>
</dbReference>
<dbReference type="PANTHER" id="PTHR44167">
    <property type="entry name" value="OVARIAN-SPECIFIC SERINE/THREONINE-PROTEIN KINASE LOK-RELATED"/>
    <property type="match status" value="1"/>
</dbReference>
<dbReference type="Gene3D" id="1.50.10.10">
    <property type="match status" value="1"/>
</dbReference>
<evidence type="ECO:0000313" key="2">
    <source>
        <dbReference type="EMBL" id="OWQ71462.1"/>
    </source>
</evidence>
<protein>
    <recommendedName>
        <fullName evidence="1">Protein kinase domain-containing protein</fullName>
    </recommendedName>
</protein>
<dbReference type="SMART" id="SM01260">
    <property type="entry name" value="LANC_like"/>
    <property type="match status" value="1"/>
</dbReference>
<dbReference type="GO" id="GO:0004672">
    <property type="term" value="F:protein kinase activity"/>
    <property type="evidence" value="ECO:0007669"/>
    <property type="project" value="InterPro"/>
</dbReference>
<dbReference type="PROSITE" id="PS50011">
    <property type="entry name" value="PROTEIN_KINASE_DOM"/>
    <property type="match status" value="1"/>
</dbReference>
<evidence type="ECO:0000313" key="3">
    <source>
        <dbReference type="Proteomes" id="UP000197090"/>
    </source>
</evidence>